<dbReference type="EMBL" id="SVBY01000002">
    <property type="protein sequence ID" value="MBE6091628.1"/>
    <property type="molecule type" value="Genomic_DNA"/>
</dbReference>
<accession>A0A927ZRQ5</accession>
<keyword evidence="1" id="KW-0328">Glycosyltransferase</keyword>
<name>A0A927ZRQ5_SELRU</name>
<evidence type="ECO:0000313" key="4">
    <source>
        <dbReference type="Proteomes" id="UP000761380"/>
    </source>
</evidence>
<dbReference type="Pfam" id="PF01531">
    <property type="entry name" value="Glyco_transf_11"/>
    <property type="match status" value="1"/>
</dbReference>
<dbReference type="Gene3D" id="3.40.50.11350">
    <property type="match status" value="1"/>
</dbReference>
<sequence length="644" mass="74609">MLILHLSTGLANMVYEYCAAYALAQELGVELCIDITNFMLRGEQFTLDLLNIPAVKKVYNLNLDPEHLAQGDPLCVAPELRRNAITLVQPGVYIGSETDSIMYYHSLADARKVKEKAAGRNIILNGYFFDKKYYLPYWERIRKFLCLRNETAETLAFQKIAKGRPSVGIHIRRGDFQVADFAATIEKEYWQAAVVFMREYLNDPIFFVFSDDIDYAVSVLGTDSRIFYIKCLGAQRADLQEFICLSRCDHRILNVCSTFSGLADELHGGTRITVWKGINLADKSMAMEKNNREKNLQADGLRRVLLYPEEIMKRASTYSADGKTHIMAHAIDELEEIADNSVRGKAIDNNARESMLLRKMALDLKCQNYEEAYEISQVIYVKCASDTHYQEMLREILQKLNYEEEVAIEKARDFGEHYHFIIAPYLDCPWSIYRIGLAELGNILYHMGHEVTYLFDTKDKGEMWYIRNNPIYMNRYSEKRGGEQFLLSDLLQKYGSWTNVIKRFANNKVRNIVISRNLDCLIAAKGINDVMTIFPDFSDNRCIESVYGDKCVNTSELARMYNEADIIFSHKYRAENTYDWQDRGHLDYRDEIGNGEQVVNLGYHFKPLYVGLAFKIKDILQEIYKERRSLDDLFGRTYSEDQRL</sequence>
<evidence type="ECO:0000313" key="3">
    <source>
        <dbReference type="EMBL" id="MBE6091628.1"/>
    </source>
</evidence>
<dbReference type="GO" id="GO:0016020">
    <property type="term" value="C:membrane"/>
    <property type="evidence" value="ECO:0007669"/>
    <property type="project" value="InterPro"/>
</dbReference>
<dbReference type="InterPro" id="IPR002516">
    <property type="entry name" value="Glyco_trans_11"/>
</dbReference>
<dbReference type="PANTHER" id="PTHR11927">
    <property type="entry name" value="GALACTOSIDE 2-L-FUCOSYLTRANSFERASE"/>
    <property type="match status" value="1"/>
</dbReference>
<reference evidence="3" key="1">
    <citation type="submission" date="2019-04" db="EMBL/GenBank/DDBJ databases">
        <title>Evolution of Biomass-Degrading Anaerobic Consortia Revealed by Metagenomics.</title>
        <authorList>
            <person name="Peng X."/>
        </authorList>
    </citation>
    <scope>NUCLEOTIDE SEQUENCE</scope>
    <source>
        <strain evidence="3">SIG240</strain>
    </source>
</reference>
<evidence type="ECO:0000256" key="1">
    <source>
        <dbReference type="ARBA" id="ARBA00022676"/>
    </source>
</evidence>
<dbReference type="PANTHER" id="PTHR11927:SF9">
    <property type="entry name" value="L-FUCOSYLTRANSFERASE"/>
    <property type="match status" value="1"/>
</dbReference>
<evidence type="ECO:0000256" key="2">
    <source>
        <dbReference type="ARBA" id="ARBA00022679"/>
    </source>
</evidence>
<organism evidence="3 4">
    <name type="scientific">Selenomonas ruminantium</name>
    <dbReference type="NCBI Taxonomy" id="971"/>
    <lineage>
        <taxon>Bacteria</taxon>
        <taxon>Bacillati</taxon>
        <taxon>Bacillota</taxon>
        <taxon>Negativicutes</taxon>
        <taxon>Selenomonadales</taxon>
        <taxon>Selenomonadaceae</taxon>
        <taxon>Selenomonas</taxon>
    </lineage>
</organism>
<proteinExistence type="predicted"/>
<evidence type="ECO:0008006" key="5">
    <source>
        <dbReference type="Google" id="ProtNLM"/>
    </source>
</evidence>
<dbReference type="GO" id="GO:0005975">
    <property type="term" value="P:carbohydrate metabolic process"/>
    <property type="evidence" value="ECO:0007669"/>
    <property type="project" value="InterPro"/>
</dbReference>
<protein>
    <recommendedName>
        <fullName evidence="5">Alpha-1,2-fucosyltransferase</fullName>
    </recommendedName>
</protein>
<dbReference type="GO" id="GO:0008107">
    <property type="term" value="F:galactoside 2-alpha-L-fucosyltransferase activity"/>
    <property type="evidence" value="ECO:0007669"/>
    <property type="project" value="InterPro"/>
</dbReference>
<dbReference type="AlphaFoldDB" id="A0A927ZRQ5"/>
<comment type="caution">
    <text evidence="3">The sequence shown here is derived from an EMBL/GenBank/DDBJ whole genome shotgun (WGS) entry which is preliminary data.</text>
</comment>
<dbReference type="Proteomes" id="UP000761380">
    <property type="component" value="Unassembled WGS sequence"/>
</dbReference>
<gene>
    <name evidence="3" type="ORF">E7201_00390</name>
</gene>
<keyword evidence="2" id="KW-0808">Transferase</keyword>